<dbReference type="RefSeq" id="WP_375066307.1">
    <property type="nucleotide sequence ID" value="NZ_JBHGBT010000045.1"/>
</dbReference>
<dbReference type="PANTHER" id="PTHR23026:SF123">
    <property type="entry name" value="NAD(P)H NITROREDUCTASE RV3131-RELATED"/>
    <property type="match status" value="1"/>
</dbReference>
<keyword evidence="3" id="KW-1185">Reference proteome</keyword>
<feature type="region of interest" description="Disordered" evidence="1">
    <location>
        <begin position="192"/>
        <end position="220"/>
    </location>
</feature>
<evidence type="ECO:0000313" key="3">
    <source>
        <dbReference type="Proteomes" id="UP001577267"/>
    </source>
</evidence>
<organism evidence="2 3">
    <name type="scientific">Streptomyces carpaticus</name>
    <dbReference type="NCBI Taxonomy" id="285558"/>
    <lineage>
        <taxon>Bacteria</taxon>
        <taxon>Bacillati</taxon>
        <taxon>Actinomycetota</taxon>
        <taxon>Actinomycetes</taxon>
        <taxon>Kitasatosporales</taxon>
        <taxon>Streptomycetaceae</taxon>
        <taxon>Streptomyces</taxon>
    </lineage>
</organism>
<sequence>MARDGTTRGGADGGTDGRADSGAAPDENTVTALVAAAGAAPSMFNAQPWRFRYLRDAVTLQLRAALDRTLPHADPHGRALHLGCGAALFNLRVAAAGAGWEPVVTLLPDPYDPRLLATVRLAAAVSPDLELARLRPAIPERHSSRQPFRDELVPEPVRAALRRAAELEGAELHFPSAWHVRAILELVRDAEGRDRDTPARAEERERWTRDGDAARTATDGLLEEALGPRLSYGGFPVRDATARRSAFAGGDPTPYEEEPQLALLGTGEDRPADWLRAGQAMERVLLLATGYGLSTGLTTQVLEWSELRWPVRDPESGMGQVQMVIRLGYGPPVPGSPRRPVDQILEIV</sequence>
<dbReference type="NCBIfam" id="NF047509">
    <property type="entry name" value="Rv3131_FMN_oxido"/>
    <property type="match status" value="1"/>
</dbReference>
<dbReference type="InterPro" id="IPR050627">
    <property type="entry name" value="Nitroreductase/BluB"/>
</dbReference>
<dbReference type="EMBL" id="JBHGBT010000045">
    <property type="protein sequence ID" value="MFB4197726.1"/>
    <property type="molecule type" value="Genomic_DNA"/>
</dbReference>
<reference evidence="2 3" key="1">
    <citation type="submission" date="2024-09" db="EMBL/GenBank/DDBJ databases">
        <title>Draft genome sequence of multifaceted antimicrobials producing Streptomyces sp. strain FH1.</title>
        <authorList>
            <person name="Hassan F."/>
            <person name="Ali H."/>
            <person name="Hassan N."/>
            <person name="Nawaz A."/>
        </authorList>
    </citation>
    <scope>NUCLEOTIDE SEQUENCE [LARGE SCALE GENOMIC DNA]</scope>
    <source>
        <strain evidence="2 3">FH1</strain>
    </source>
</reference>
<feature type="compositionally biased region" description="Gly residues" evidence="1">
    <location>
        <begin position="7"/>
        <end position="16"/>
    </location>
</feature>
<evidence type="ECO:0000313" key="2">
    <source>
        <dbReference type="EMBL" id="MFB4197726.1"/>
    </source>
</evidence>
<accession>A0ABV4ZXD8</accession>
<feature type="region of interest" description="Disordered" evidence="1">
    <location>
        <begin position="1"/>
        <end position="25"/>
    </location>
</feature>
<dbReference type="SUPFAM" id="SSF55469">
    <property type="entry name" value="FMN-dependent nitroreductase-like"/>
    <property type="match status" value="2"/>
</dbReference>
<feature type="compositionally biased region" description="Basic and acidic residues" evidence="1">
    <location>
        <begin position="192"/>
        <end position="213"/>
    </location>
</feature>
<evidence type="ECO:0000256" key="1">
    <source>
        <dbReference type="SAM" id="MobiDB-lite"/>
    </source>
</evidence>
<comment type="caution">
    <text evidence="2">The sequence shown here is derived from an EMBL/GenBank/DDBJ whole genome shotgun (WGS) entry which is preliminary data.</text>
</comment>
<dbReference type="PANTHER" id="PTHR23026">
    <property type="entry name" value="NADPH NITROREDUCTASE"/>
    <property type="match status" value="1"/>
</dbReference>
<gene>
    <name evidence="2" type="ORF">ACE11A_25655</name>
</gene>
<proteinExistence type="predicted"/>
<name>A0ABV4ZXD8_9ACTN</name>
<protein>
    <submittedName>
        <fullName evidence="2">Nitroreductase</fullName>
    </submittedName>
</protein>
<dbReference type="InterPro" id="IPR000415">
    <property type="entry name" value="Nitroreductase-like"/>
</dbReference>
<dbReference type="Proteomes" id="UP001577267">
    <property type="component" value="Unassembled WGS sequence"/>
</dbReference>
<dbReference type="Gene3D" id="3.40.109.10">
    <property type="entry name" value="NADH Oxidase"/>
    <property type="match status" value="2"/>
</dbReference>